<keyword evidence="6 8" id="KW-0067">ATP-binding</keyword>
<dbReference type="PANTHER" id="PTHR32057">
    <property type="entry name" value="PROTEIN ADENYLYLTRANSFERASE SELO, MITOCHONDRIAL"/>
    <property type="match status" value="1"/>
</dbReference>
<dbReference type="NCBIfam" id="NF000658">
    <property type="entry name" value="PRK00029.1"/>
    <property type="match status" value="1"/>
</dbReference>
<evidence type="ECO:0000256" key="7">
    <source>
        <dbReference type="ARBA" id="ARBA00022842"/>
    </source>
</evidence>
<dbReference type="GO" id="GO:0005524">
    <property type="term" value="F:ATP binding"/>
    <property type="evidence" value="ECO:0007669"/>
    <property type="project" value="UniProtKB-UniRule"/>
</dbReference>
<dbReference type="AlphaFoldDB" id="A0A1N7D7X7"/>
<accession>A0A1N7D7X7</accession>
<comment type="similarity">
    <text evidence="1 8">Belongs to the SELO family.</text>
</comment>
<feature type="binding site" evidence="8">
    <location>
        <position position="123"/>
    </location>
    <ligand>
        <name>ATP</name>
        <dbReference type="ChEBI" id="CHEBI:30616"/>
    </ligand>
</feature>
<dbReference type="Proteomes" id="UP000187495">
    <property type="component" value="Unassembled WGS sequence"/>
</dbReference>
<comment type="cofactor">
    <cofactor evidence="8">
        <name>Mg(2+)</name>
        <dbReference type="ChEBI" id="CHEBI:18420"/>
    </cofactor>
    <cofactor evidence="8">
        <name>Mn(2+)</name>
        <dbReference type="ChEBI" id="CHEBI:29035"/>
    </cofactor>
</comment>
<comment type="catalytic activity">
    <reaction evidence="8">
        <text>L-histidyl-[protein] + UTP = N(tele)-(5'-uridylyl)-L-histidyl-[protein] + diphosphate</text>
        <dbReference type="Rhea" id="RHEA:83891"/>
        <dbReference type="Rhea" id="RHEA-COMP:9745"/>
        <dbReference type="Rhea" id="RHEA-COMP:20239"/>
        <dbReference type="ChEBI" id="CHEBI:29979"/>
        <dbReference type="ChEBI" id="CHEBI:33019"/>
        <dbReference type="ChEBI" id="CHEBI:46398"/>
        <dbReference type="ChEBI" id="CHEBI:233474"/>
    </reaction>
</comment>
<feature type="binding site" evidence="8">
    <location>
        <position position="181"/>
    </location>
    <ligand>
        <name>ATP</name>
        <dbReference type="ChEBI" id="CHEBI:30616"/>
    </ligand>
</feature>
<feature type="active site" description="Proton acceptor" evidence="8">
    <location>
        <position position="252"/>
    </location>
</feature>
<comment type="catalytic activity">
    <reaction evidence="8">
        <text>L-threonyl-[protein] + ATP = 3-O-(5'-adenylyl)-L-threonyl-[protein] + diphosphate</text>
        <dbReference type="Rhea" id="RHEA:54292"/>
        <dbReference type="Rhea" id="RHEA-COMP:11060"/>
        <dbReference type="Rhea" id="RHEA-COMP:13847"/>
        <dbReference type="ChEBI" id="CHEBI:30013"/>
        <dbReference type="ChEBI" id="CHEBI:30616"/>
        <dbReference type="ChEBI" id="CHEBI:33019"/>
        <dbReference type="ChEBI" id="CHEBI:138113"/>
        <dbReference type="EC" id="2.7.7.108"/>
    </reaction>
</comment>
<comment type="catalytic activity">
    <reaction evidence="8">
        <text>L-tyrosyl-[protein] + ATP = O-(5'-adenylyl)-L-tyrosyl-[protein] + diphosphate</text>
        <dbReference type="Rhea" id="RHEA:54288"/>
        <dbReference type="Rhea" id="RHEA-COMP:10136"/>
        <dbReference type="Rhea" id="RHEA-COMP:13846"/>
        <dbReference type="ChEBI" id="CHEBI:30616"/>
        <dbReference type="ChEBI" id="CHEBI:33019"/>
        <dbReference type="ChEBI" id="CHEBI:46858"/>
        <dbReference type="ChEBI" id="CHEBI:83624"/>
        <dbReference type="EC" id="2.7.7.108"/>
    </reaction>
</comment>
<feature type="binding site" evidence="8">
    <location>
        <position position="88"/>
    </location>
    <ligand>
        <name>ATP</name>
        <dbReference type="ChEBI" id="CHEBI:30616"/>
    </ligand>
</feature>
<dbReference type="GO" id="GO:0070733">
    <property type="term" value="F:AMPylase activity"/>
    <property type="evidence" value="ECO:0007669"/>
    <property type="project" value="UniProtKB-EC"/>
</dbReference>
<dbReference type="RefSeq" id="WP_076554211.1">
    <property type="nucleotide sequence ID" value="NZ_FTNU01000001.1"/>
</dbReference>
<feature type="binding site" evidence="8">
    <location>
        <position position="262"/>
    </location>
    <ligand>
        <name>ATP</name>
        <dbReference type="ChEBI" id="CHEBI:30616"/>
    </ligand>
</feature>
<keyword evidence="4 8" id="KW-0479">Metal-binding</keyword>
<comment type="function">
    <text evidence="8">Nucleotidyltransferase involved in the post-translational modification of proteins. It can catalyze the addition of adenosine monophosphate (AMP) or uridine monophosphate (UMP) to a protein, resulting in modifications known as AMPylation and UMPylation.</text>
</comment>
<dbReference type="EMBL" id="FTNU01000001">
    <property type="protein sequence ID" value="SIR71986.1"/>
    <property type="molecule type" value="Genomic_DNA"/>
</dbReference>
<comment type="catalytic activity">
    <reaction evidence="8">
        <text>L-tyrosyl-[protein] + UTP = O-(5'-uridylyl)-L-tyrosyl-[protein] + diphosphate</text>
        <dbReference type="Rhea" id="RHEA:83887"/>
        <dbReference type="Rhea" id="RHEA-COMP:10136"/>
        <dbReference type="Rhea" id="RHEA-COMP:20238"/>
        <dbReference type="ChEBI" id="CHEBI:33019"/>
        <dbReference type="ChEBI" id="CHEBI:46398"/>
        <dbReference type="ChEBI" id="CHEBI:46858"/>
        <dbReference type="ChEBI" id="CHEBI:90602"/>
    </reaction>
</comment>
<dbReference type="PANTHER" id="PTHR32057:SF14">
    <property type="entry name" value="PROTEIN ADENYLYLTRANSFERASE SELO, MITOCHONDRIAL"/>
    <property type="match status" value="1"/>
</dbReference>
<evidence type="ECO:0000256" key="6">
    <source>
        <dbReference type="ARBA" id="ARBA00022840"/>
    </source>
</evidence>
<keyword evidence="7 8" id="KW-0460">Magnesium</keyword>
<dbReference type="EC" id="2.7.7.-" evidence="8"/>
<feature type="binding site" evidence="8">
    <location>
        <position position="124"/>
    </location>
    <ligand>
        <name>ATP</name>
        <dbReference type="ChEBI" id="CHEBI:30616"/>
    </ligand>
</feature>
<evidence type="ECO:0000256" key="8">
    <source>
        <dbReference type="HAMAP-Rule" id="MF_00692"/>
    </source>
</evidence>
<keyword evidence="10" id="KW-1185">Reference proteome</keyword>
<keyword evidence="8" id="KW-0464">Manganese</keyword>
<name>A0A1N7D7X7_9GAMM</name>
<dbReference type="GO" id="GO:0000287">
    <property type="term" value="F:magnesium ion binding"/>
    <property type="evidence" value="ECO:0007669"/>
    <property type="project" value="UniProtKB-UniRule"/>
</dbReference>
<feature type="binding site" evidence="8">
    <location>
        <position position="90"/>
    </location>
    <ligand>
        <name>ATP</name>
        <dbReference type="ChEBI" id="CHEBI:30616"/>
    </ligand>
</feature>
<protein>
    <recommendedName>
        <fullName evidence="8">Protein nucleotidyltransferase YdiU</fullName>
        <ecNumber evidence="8">2.7.7.-</ecNumber>
    </recommendedName>
    <alternativeName>
        <fullName evidence="8">Protein adenylyltransferase YdiU</fullName>
        <ecNumber evidence="8">2.7.7.108</ecNumber>
    </alternativeName>
    <alternativeName>
        <fullName evidence="8">Protein uridylyltransferase YdiU</fullName>
        <ecNumber evidence="8">2.7.7.-</ecNumber>
    </alternativeName>
</protein>
<comment type="catalytic activity">
    <reaction evidence="8">
        <text>L-seryl-[protein] + ATP = 3-O-(5'-adenylyl)-L-seryl-[protein] + diphosphate</text>
        <dbReference type="Rhea" id="RHEA:58120"/>
        <dbReference type="Rhea" id="RHEA-COMP:9863"/>
        <dbReference type="Rhea" id="RHEA-COMP:15073"/>
        <dbReference type="ChEBI" id="CHEBI:29999"/>
        <dbReference type="ChEBI" id="CHEBI:30616"/>
        <dbReference type="ChEBI" id="CHEBI:33019"/>
        <dbReference type="ChEBI" id="CHEBI:142516"/>
        <dbReference type="EC" id="2.7.7.108"/>
    </reaction>
</comment>
<evidence type="ECO:0000256" key="5">
    <source>
        <dbReference type="ARBA" id="ARBA00022741"/>
    </source>
</evidence>
<proteinExistence type="inferred from homology"/>
<comment type="catalytic activity">
    <reaction evidence="8">
        <text>L-seryl-[protein] + UTP = O-(5'-uridylyl)-L-seryl-[protein] + diphosphate</text>
        <dbReference type="Rhea" id="RHEA:64604"/>
        <dbReference type="Rhea" id="RHEA-COMP:9863"/>
        <dbReference type="Rhea" id="RHEA-COMP:16635"/>
        <dbReference type="ChEBI" id="CHEBI:29999"/>
        <dbReference type="ChEBI" id="CHEBI:33019"/>
        <dbReference type="ChEBI" id="CHEBI:46398"/>
        <dbReference type="ChEBI" id="CHEBI:156051"/>
    </reaction>
</comment>
<dbReference type="HAMAP" id="MF_00692">
    <property type="entry name" value="SelO"/>
    <property type="match status" value="1"/>
</dbReference>
<evidence type="ECO:0000256" key="4">
    <source>
        <dbReference type="ARBA" id="ARBA00022723"/>
    </source>
</evidence>
<evidence type="ECO:0000256" key="3">
    <source>
        <dbReference type="ARBA" id="ARBA00022695"/>
    </source>
</evidence>
<evidence type="ECO:0000313" key="9">
    <source>
        <dbReference type="EMBL" id="SIR71986.1"/>
    </source>
</evidence>
<feature type="binding site" evidence="8">
    <location>
        <position position="174"/>
    </location>
    <ligand>
        <name>ATP</name>
        <dbReference type="ChEBI" id="CHEBI:30616"/>
    </ligand>
</feature>
<evidence type="ECO:0000256" key="1">
    <source>
        <dbReference type="ARBA" id="ARBA00009747"/>
    </source>
</evidence>
<evidence type="ECO:0000313" key="10">
    <source>
        <dbReference type="Proteomes" id="UP000187495"/>
    </source>
</evidence>
<keyword evidence="5 8" id="KW-0547">Nucleotide-binding</keyword>
<reference evidence="10" key="1">
    <citation type="submission" date="2017-01" db="EMBL/GenBank/DDBJ databases">
        <authorList>
            <person name="Varghese N."/>
            <person name="Submissions S."/>
        </authorList>
    </citation>
    <scope>NUCLEOTIDE SEQUENCE [LARGE SCALE GENOMIC DNA]</scope>
    <source>
        <strain evidence="10">DSM 21768</strain>
    </source>
</reference>
<feature type="binding site" evidence="8">
    <location>
        <position position="91"/>
    </location>
    <ligand>
        <name>ATP</name>
        <dbReference type="ChEBI" id="CHEBI:30616"/>
    </ligand>
</feature>
<organism evidence="9 10">
    <name type="scientific">Moraxella cuniculi DSM 21768</name>
    <dbReference type="NCBI Taxonomy" id="1122245"/>
    <lineage>
        <taxon>Bacteria</taxon>
        <taxon>Pseudomonadati</taxon>
        <taxon>Pseudomonadota</taxon>
        <taxon>Gammaproteobacteria</taxon>
        <taxon>Moraxellales</taxon>
        <taxon>Moraxellaceae</taxon>
        <taxon>Moraxella</taxon>
    </lineage>
</organism>
<dbReference type="STRING" id="34061.B0189_00625"/>
<evidence type="ECO:0000256" key="2">
    <source>
        <dbReference type="ARBA" id="ARBA00022679"/>
    </source>
</evidence>
<sequence>MKFIHDYLKHDDRLYRHILPTPLDNPTLIALNRPLIDRLGLNNLNDNQWCNIISGRLTDLANIMPTDMQPIAMAYAGHQFGQWAGQLGDGRGLLIAQLKDNQGRLTDLHLKGAGRTPYSRHGDGRAMLASTIREYLCGHAMNQLGIDSSDAIGLVISDTTIRRQYPEKAAALLRVSDCHVRLGHFQWVSMYTPDNFGDFVGKIAQSYYPALYHSGTKTVDIPALVCTIANRTALMIANWQLVGFCHGVMNTDNLNITGSTLDFGPFGFMERFNPHWINNQSDHMGRYSYHNQPAIGRWNLAKFLQSFGQFISQDDMEQVLISYDNTLQHSYHDKLCQKLGINNHTQHPAIIQLGNRLLDFMQTHRLDFTNTFRSLIALVDGQNHPYEKQLLHHGLAQLPQHAQAHWQQWATEYLHELRHTSKSDIISTLQQHNPIYVLRNHMADRAIMQAYQGDFAEVQRLFALLSNPYQPNAIATADDTRPARHDEIKAISCMS</sequence>
<gene>
    <name evidence="8" type="primary">ydiU</name>
    <name evidence="8" type="synonym">selO</name>
    <name evidence="9" type="ORF">SAMN02745664_10167</name>
</gene>
<keyword evidence="2 8" id="KW-0808">Transferase</keyword>
<dbReference type="Pfam" id="PF02696">
    <property type="entry name" value="SelO"/>
    <property type="match status" value="1"/>
</dbReference>
<dbReference type="InterPro" id="IPR003846">
    <property type="entry name" value="SelO"/>
</dbReference>
<feature type="binding site" evidence="8">
    <location>
        <position position="262"/>
    </location>
    <ligand>
        <name>Mg(2+)</name>
        <dbReference type="ChEBI" id="CHEBI:18420"/>
    </ligand>
</feature>
<feature type="binding site" evidence="8">
    <location>
        <position position="111"/>
    </location>
    <ligand>
        <name>ATP</name>
        <dbReference type="ChEBI" id="CHEBI:30616"/>
    </ligand>
</feature>
<feature type="binding site" evidence="8">
    <location>
        <position position="253"/>
    </location>
    <ligand>
        <name>Mg(2+)</name>
        <dbReference type="ChEBI" id="CHEBI:18420"/>
    </ligand>
</feature>
<dbReference type="GO" id="GO:0030145">
    <property type="term" value="F:manganese ion binding"/>
    <property type="evidence" value="ECO:0007669"/>
    <property type="project" value="UniProtKB-UniRule"/>
</dbReference>
<keyword evidence="3 8" id="KW-0548">Nucleotidyltransferase</keyword>
<dbReference type="EC" id="2.7.7.108" evidence="8"/>